<evidence type="ECO:0000313" key="5">
    <source>
        <dbReference type="EMBL" id="KAA8579774.1"/>
    </source>
</evidence>
<dbReference type="PANTHER" id="PTHR11477">
    <property type="entry name" value="TRANSCRIPTION FACTOR S-II ZINC FINGER DOMAIN-CONTAINING PROTEIN"/>
    <property type="match status" value="1"/>
</dbReference>
<dbReference type="PANTHER" id="PTHR11477:SF3">
    <property type="entry name" value="TRANSCRIPTION ELONGATION FACTOR A PROTEIN 2"/>
    <property type="match status" value="1"/>
</dbReference>
<dbReference type="Pfam" id="PF07500">
    <property type="entry name" value="TFIIS_M"/>
    <property type="match status" value="1"/>
</dbReference>
<proteinExistence type="predicted"/>
<name>A0A5J5CCZ1_9PERO</name>
<feature type="region of interest" description="Disordered" evidence="2">
    <location>
        <begin position="169"/>
        <end position="194"/>
    </location>
</feature>
<keyword evidence="6" id="KW-1185">Reference proteome</keyword>
<dbReference type="AlphaFoldDB" id="A0A5J5CCZ1"/>
<comment type="subcellular location">
    <subcellularLocation>
        <location evidence="1">Nucleus</location>
    </subcellularLocation>
</comment>
<dbReference type="Gene3D" id="2.20.25.10">
    <property type="match status" value="1"/>
</dbReference>
<comment type="caution">
    <text evidence="5">The sequence shown here is derived from an EMBL/GenBank/DDBJ whole genome shotgun (WGS) entry which is preliminary data.</text>
</comment>
<feature type="domain" description="TFIIS central" evidence="4">
    <location>
        <begin position="244"/>
        <end position="357"/>
    </location>
</feature>
<dbReference type="Pfam" id="PF08711">
    <property type="entry name" value="Med26"/>
    <property type="match status" value="1"/>
</dbReference>
<sequence length="419" mass="46469">MREKHPPQSCVIILKVMMGGCERRRQQEQDVIQQDSTSSPNQHKSGERRLLTDGRRSGGVLANCSCEVAANHEEDQVNQLKHTATTMDAKEVVHCAVQIERSLADRSYRDILTLLGDVDKLRVTAEQLETTDIVRVLYRLLKSCSDVSVKKTAKSLLSKWKRQYSKDTQGVKCTGDPELSRRVPLPDEAGDGGVSKHGDFHIGSAHTRGSKVECAEQEASSSKTNDGLSFTAESTPACCSFSSVRSKCVQLLLAALCPELPDQDKAAELATDIEQHVHELHKSYQGKYKACVRSKVANLRNSKNRHLRQGLLSGSLSPEAFARMSPEEMASAELRKLREEYSSRGVSERQLPQGIEGTQTQKIRCKRCGGSDCRVTQVSRGALFLPAWVRQSGLDEDAMTFVTCSVCGQQWYHSSWVCL</sequence>
<dbReference type="Gene3D" id="1.10.472.30">
    <property type="entry name" value="Transcription elongation factor S-II, central domain"/>
    <property type="match status" value="1"/>
</dbReference>
<gene>
    <name evidence="5" type="ORF">FQN60_006867</name>
</gene>
<evidence type="ECO:0000313" key="6">
    <source>
        <dbReference type="Proteomes" id="UP000327493"/>
    </source>
</evidence>
<dbReference type="InterPro" id="IPR036575">
    <property type="entry name" value="TFIIS_cen_dom_sf"/>
</dbReference>
<reference evidence="5 6" key="1">
    <citation type="submission" date="2019-08" db="EMBL/GenBank/DDBJ databases">
        <title>A chromosome-level genome assembly, high-density linkage maps, and genome scans reveal the genomic architecture of hybrid incompatibilities underlying speciation via character displacement in darters (Percidae: Etheostominae).</title>
        <authorList>
            <person name="Moran R.L."/>
            <person name="Catchen J.M."/>
            <person name="Fuller R.C."/>
        </authorList>
    </citation>
    <scope>NUCLEOTIDE SEQUENCE [LARGE SCALE GENOMIC DNA]</scope>
    <source>
        <strain evidence="5">EspeVRDwgs_2016</strain>
        <tissue evidence="5">Muscle</tissue>
    </source>
</reference>
<keyword evidence="1" id="KW-0539">Nucleus</keyword>
<dbReference type="Gene3D" id="1.20.930.10">
    <property type="entry name" value="Conserved domain common to transcription factors TFIIS, elongin A, CRSP70"/>
    <property type="match status" value="1"/>
</dbReference>
<feature type="compositionally biased region" description="Polar residues" evidence="2">
    <location>
        <begin position="29"/>
        <end position="43"/>
    </location>
</feature>
<dbReference type="EMBL" id="VOFY01000024">
    <property type="protein sequence ID" value="KAA8579774.1"/>
    <property type="molecule type" value="Genomic_DNA"/>
</dbReference>
<feature type="region of interest" description="Disordered" evidence="2">
    <location>
        <begin position="24"/>
        <end position="52"/>
    </location>
</feature>
<dbReference type="InterPro" id="IPR017923">
    <property type="entry name" value="TFIIS_N"/>
</dbReference>
<dbReference type="PROSITE" id="PS51319">
    <property type="entry name" value="TFIIS_N"/>
    <property type="match status" value="1"/>
</dbReference>
<dbReference type="SUPFAM" id="SSF57783">
    <property type="entry name" value="Zinc beta-ribbon"/>
    <property type="match status" value="1"/>
</dbReference>
<organism evidence="5 6">
    <name type="scientific">Etheostoma spectabile</name>
    <name type="common">orangethroat darter</name>
    <dbReference type="NCBI Taxonomy" id="54343"/>
    <lineage>
        <taxon>Eukaryota</taxon>
        <taxon>Metazoa</taxon>
        <taxon>Chordata</taxon>
        <taxon>Craniata</taxon>
        <taxon>Vertebrata</taxon>
        <taxon>Euteleostomi</taxon>
        <taxon>Actinopterygii</taxon>
        <taxon>Neopterygii</taxon>
        <taxon>Teleostei</taxon>
        <taxon>Neoteleostei</taxon>
        <taxon>Acanthomorphata</taxon>
        <taxon>Eupercaria</taxon>
        <taxon>Perciformes</taxon>
        <taxon>Percoidei</taxon>
        <taxon>Percidae</taxon>
        <taxon>Etheostomatinae</taxon>
        <taxon>Etheostoma</taxon>
    </lineage>
</organism>
<accession>A0A5J5CCZ1</accession>
<dbReference type="SUPFAM" id="SSF47676">
    <property type="entry name" value="Conserved domain common to transcription factors TFIIS, elongin A, CRSP70"/>
    <property type="match status" value="1"/>
</dbReference>
<dbReference type="PROSITE" id="PS51321">
    <property type="entry name" value="TFIIS_CENTRAL"/>
    <property type="match status" value="1"/>
</dbReference>
<dbReference type="GO" id="GO:0005634">
    <property type="term" value="C:nucleus"/>
    <property type="evidence" value="ECO:0007669"/>
    <property type="project" value="UniProtKB-SubCell"/>
</dbReference>
<dbReference type="SMART" id="SM00510">
    <property type="entry name" value="TFS2M"/>
    <property type="match status" value="1"/>
</dbReference>
<evidence type="ECO:0000256" key="2">
    <source>
        <dbReference type="SAM" id="MobiDB-lite"/>
    </source>
</evidence>
<protein>
    <recommendedName>
        <fullName evidence="7">Transcription elongation factor A N-terminal and central domain-containing protein</fullName>
    </recommendedName>
</protein>
<evidence type="ECO:0008006" key="7">
    <source>
        <dbReference type="Google" id="ProtNLM"/>
    </source>
</evidence>
<dbReference type="Proteomes" id="UP000327493">
    <property type="component" value="Chromosome 24"/>
</dbReference>
<dbReference type="InterPro" id="IPR003618">
    <property type="entry name" value="TFIIS_cen_dom"/>
</dbReference>
<dbReference type="SUPFAM" id="SSF46942">
    <property type="entry name" value="Elongation factor TFIIS domain 2"/>
    <property type="match status" value="1"/>
</dbReference>
<feature type="domain" description="TFIIS N-terminal" evidence="3">
    <location>
        <begin position="91"/>
        <end position="167"/>
    </location>
</feature>
<evidence type="ECO:0000259" key="3">
    <source>
        <dbReference type="PROSITE" id="PS51319"/>
    </source>
</evidence>
<evidence type="ECO:0000256" key="1">
    <source>
        <dbReference type="PROSITE-ProRule" id="PRU00649"/>
    </source>
</evidence>
<evidence type="ECO:0000259" key="4">
    <source>
        <dbReference type="PROSITE" id="PS51321"/>
    </source>
</evidence>
<dbReference type="GO" id="GO:0006351">
    <property type="term" value="P:DNA-templated transcription"/>
    <property type="evidence" value="ECO:0007669"/>
    <property type="project" value="InterPro"/>
</dbReference>
<dbReference type="InterPro" id="IPR035441">
    <property type="entry name" value="TFIIS/LEDGF_dom_sf"/>
</dbReference>